<protein>
    <submittedName>
        <fullName evidence="2">Uncharacterized protein</fullName>
    </submittedName>
</protein>
<gene>
    <name evidence="2" type="ORF">AUP42_11785</name>
</gene>
<dbReference type="Proteomes" id="UP000076335">
    <property type="component" value="Unassembled WGS sequence"/>
</dbReference>
<evidence type="ECO:0000256" key="1">
    <source>
        <dbReference type="SAM" id="Phobius"/>
    </source>
</evidence>
<proteinExistence type="predicted"/>
<keyword evidence="1" id="KW-0812">Transmembrane</keyword>
<dbReference type="AlphaFoldDB" id="A0A154L9Q9"/>
<feature type="transmembrane region" description="Helical" evidence="1">
    <location>
        <begin position="82"/>
        <end position="100"/>
    </location>
</feature>
<keyword evidence="1" id="KW-1133">Transmembrane helix</keyword>
<feature type="transmembrane region" description="Helical" evidence="1">
    <location>
        <begin position="41"/>
        <end position="62"/>
    </location>
</feature>
<evidence type="ECO:0000313" key="3">
    <source>
        <dbReference type="Proteomes" id="UP000076335"/>
    </source>
</evidence>
<comment type="caution">
    <text evidence="2">The sequence shown here is derived from an EMBL/GenBank/DDBJ whole genome shotgun (WGS) entry which is preliminary data.</text>
</comment>
<sequence>MPLGPSGKRYKMGKEHRQGRYIGGMASKDGGYTAILRIARLLQFAASPAFALMALVTGISEAGSTNIICLTTDDRSYFNDMFVMYLLMSFFHLPPWLNALSDGTQHRSKNT</sequence>
<dbReference type="EMBL" id="LPVY01000003">
    <property type="protein sequence ID" value="KZB68136.1"/>
    <property type="molecule type" value="Genomic_DNA"/>
</dbReference>
<reference evidence="2 3" key="1">
    <citation type="submission" date="2015-12" db="EMBL/GenBank/DDBJ databases">
        <title>Genome sequence of Thalassospira lucentensis MCCC 1A02072.</title>
        <authorList>
            <person name="Lu L."/>
            <person name="Lai Q."/>
            <person name="Shao Z."/>
            <person name="Qian P."/>
        </authorList>
    </citation>
    <scope>NUCLEOTIDE SEQUENCE [LARGE SCALE GENOMIC DNA]</scope>
    <source>
        <strain evidence="2 3">MCCC 1A02072</strain>
    </source>
</reference>
<name>A0A154L9Q9_9PROT</name>
<evidence type="ECO:0000313" key="2">
    <source>
        <dbReference type="EMBL" id="KZB68136.1"/>
    </source>
</evidence>
<keyword evidence="1" id="KW-0472">Membrane</keyword>
<accession>A0A154L9Q9</accession>
<organism evidence="2 3">
    <name type="scientific">Thalassospira lucentensis</name>
    <dbReference type="NCBI Taxonomy" id="168935"/>
    <lineage>
        <taxon>Bacteria</taxon>
        <taxon>Pseudomonadati</taxon>
        <taxon>Pseudomonadota</taxon>
        <taxon>Alphaproteobacteria</taxon>
        <taxon>Rhodospirillales</taxon>
        <taxon>Thalassospiraceae</taxon>
        <taxon>Thalassospira</taxon>
    </lineage>
</organism>